<feature type="compositionally biased region" description="Gly residues" evidence="1">
    <location>
        <begin position="460"/>
        <end position="471"/>
    </location>
</feature>
<feature type="region of interest" description="Disordered" evidence="1">
    <location>
        <begin position="625"/>
        <end position="664"/>
    </location>
</feature>
<dbReference type="InParanoid" id="A0A2K3D3C2"/>
<dbReference type="EMBL" id="CM008973">
    <property type="protein sequence ID" value="PNW75017.1"/>
    <property type="molecule type" value="Genomic_DNA"/>
</dbReference>
<dbReference type="AlphaFoldDB" id="A0A2K3D3C2"/>
<feature type="region of interest" description="Disordered" evidence="1">
    <location>
        <begin position="395"/>
        <end position="435"/>
    </location>
</feature>
<name>A0A2K3D3C2_CHLRE</name>
<feature type="region of interest" description="Disordered" evidence="1">
    <location>
        <begin position="460"/>
        <end position="507"/>
    </location>
</feature>
<dbReference type="OMA" id="YNERADN"/>
<accession>A0A2K3D3C2</accession>
<keyword evidence="3" id="KW-1185">Reference proteome</keyword>
<gene>
    <name evidence="2" type="ORF">CHLRE_12g500000v5</name>
</gene>
<sequence>MEEPSYDAFVARLNQAKAIADEKAQTTSYDDVFSGAVFSIAVKKNALLLSKQHDRVSEARLVGSTWQDACFNAKGSGLDILDWESPRLAPPSDSPASTSRAASHGSAAPTATAGGGGGGRGSYQQQRSVAQTQLDSPSRRASANAYSAASGAGRNASGRISAVLGASSSIGGRGGAGGGGGGGGSGSSSRASGMGLEAAAAAATAATAATAGGMSDDDDDELLPTRCGDSVTWQQGPRAGGVGAMGGGGQLRSAAPSRLVVELPAGDEPAAAPDVGSPGMASRADEAIRAFARTAYEPGEVRHSLFLHPGGADPQPRHSHDPDRAGPGPGDGAVAGSGGLAGLAPVPRAVPRHVAAAAVALSPTGRQRPASPGLGMGFGASEASAAALRSSWQGPLPAAAASPGGSGGGGGGAYPLPPSIGDDGPGPRRPASRGRLLTRSTSGLGFVAAAGSPSAAIAGATGGGGGGGGWPGSPVSLQPHGEGGGRPLMTPPPAFSPGGARRSLPPTHLTVKVGCGVGGAGNEARSPDAHAPPPCIFSPSSPSGAAGAAAVGGGGGASWGNSSYTAPHPPSLLQPPHGSPHPHHRAPGARALAAVPHPHPHPHPQQQQHLPGAAAGEMMPMHRVSGAGAASLPSPGAATSLPSPGARNARGGSLNGPAVGGGGGGMRVSASGEGSIGGGLIRGYAQGSGGGALDYRMLDSVPRIGLDGPRVRGASKDVAAAAAAASATAAARASAAGMGGATAAADSHADIRRTLLAAPPGLAAQRAGFGGSRPGTPSLTPPSGAAEAGATNASPGRFERAKRASANGGVGSMIVTREQVDKYLTGATPPSGVFASISGGGGGGGGGGGAGAVSSPVGGSGVKALVLGMRGCLTEDPASVASPKPRLSAAGAVGGGGMGGAGGGGGAGAGAQDSPRRARPEAGGW</sequence>
<feature type="compositionally biased region" description="Basic and acidic residues" evidence="1">
    <location>
        <begin position="914"/>
        <end position="925"/>
    </location>
</feature>
<feature type="region of interest" description="Disordered" evidence="1">
    <location>
        <begin position="876"/>
        <end position="925"/>
    </location>
</feature>
<feature type="region of interest" description="Disordered" evidence="1">
    <location>
        <begin position="765"/>
        <end position="795"/>
    </location>
</feature>
<dbReference type="KEGG" id="cre:CHLRE_12g500000v5"/>
<dbReference type="GeneID" id="5716372"/>
<proteinExistence type="predicted"/>
<dbReference type="Proteomes" id="UP000006906">
    <property type="component" value="Chromosome 12"/>
</dbReference>
<evidence type="ECO:0000313" key="2">
    <source>
        <dbReference type="EMBL" id="PNW75017.1"/>
    </source>
</evidence>
<evidence type="ECO:0000313" key="3">
    <source>
        <dbReference type="Proteomes" id="UP000006906"/>
    </source>
</evidence>
<feature type="compositionally biased region" description="Low complexity" evidence="1">
    <location>
        <begin position="139"/>
        <end position="153"/>
    </location>
</feature>
<dbReference type="Gramene" id="PNW75017">
    <property type="protein sequence ID" value="PNW75017"/>
    <property type="gene ID" value="CHLRE_12g500000v5"/>
</dbReference>
<feature type="region of interest" description="Disordered" evidence="1">
    <location>
        <begin position="83"/>
        <end position="153"/>
    </location>
</feature>
<feature type="compositionally biased region" description="Low complexity" evidence="1">
    <location>
        <begin position="100"/>
        <end position="112"/>
    </location>
</feature>
<feature type="compositionally biased region" description="Gly residues" evidence="1">
    <location>
        <begin position="171"/>
        <end position="186"/>
    </location>
</feature>
<feature type="region of interest" description="Disordered" evidence="1">
    <location>
        <begin position="304"/>
        <end position="340"/>
    </location>
</feature>
<protein>
    <submittedName>
        <fullName evidence="2">Uncharacterized protein</fullName>
    </submittedName>
</protein>
<feature type="compositionally biased region" description="Polar residues" evidence="1">
    <location>
        <begin position="122"/>
        <end position="136"/>
    </location>
</feature>
<feature type="compositionally biased region" description="Gly residues" evidence="1">
    <location>
        <begin position="404"/>
        <end position="413"/>
    </location>
</feature>
<feature type="region of interest" description="Disordered" evidence="1">
    <location>
        <begin position="521"/>
        <end position="587"/>
    </location>
</feature>
<dbReference type="RefSeq" id="XP_042918296.1">
    <property type="nucleotide sequence ID" value="XM_043068070.1"/>
</dbReference>
<feature type="compositionally biased region" description="Basic and acidic residues" evidence="1">
    <location>
        <begin position="315"/>
        <end position="324"/>
    </location>
</feature>
<feature type="compositionally biased region" description="Gly residues" evidence="1">
    <location>
        <begin position="892"/>
        <end position="909"/>
    </location>
</feature>
<feature type="compositionally biased region" description="Low complexity" evidence="1">
    <location>
        <begin position="537"/>
        <end position="549"/>
    </location>
</feature>
<feature type="compositionally biased region" description="Low complexity" evidence="1">
    <location>
        <begin position="625"/>
        <end position="657"/>
    </location>
</feature>
<feature type="compositionally biased region" description="Pro residues" evidence="1">
    <location>
        <begin position="567"/>
        <end position="579"/>
    </location>
</feature>
<organism evidence="2 3">
    <name type="scientific">Chlamydomonas reinhardtii</name>
    <name type="common">Chlamydomonas smithii</name>
    <dbReference type="NCBI Taxonomy" id="3055"/>
    <lineage>
        <taxon>Eukaryota</taxon>
        <taxon>Viridiplantae</taxon>
        <taxon>Chlorophyta</taxon>
        <taxon>core chlorophytes</taxon>
        <taxon>Chlorophyceae</taxon>
        <taxon>CS clade</taxon>
        <taxon>Chlamydomonadales</taxon>
        <taxon>Chlamydomonadaceae</taxon>
        <taxon>Chlamydomonas</taxon>
    </lineage>
</organism>
<dbReference type="OrthoDB" id="549406at2759"/>
<feature type="region of interest" description="Disordered" evidence="1">
    <location>
        <begin position="168"/>
        <end position="192"/>
    </location>
</feature>
<feature type="compositionally biased region" description="Gly residues" evidence="1">
    <location>
        <begin position="327"/>
        <end position="340"/>
    </location>
</feature>
<reference evidence="2 3" key="1">
    <citation type="journal article" date="2007" name="Science">
        <title>The Chlamydomonas genome reveals the evolution of key animal and plant functions.</title>
        <authorList>
            <person name="Merchant S.S."/>
            <person name="Prochnik S.E."/>
            <person name="Vallon O."/>
            <person name="Harris E.H."/>
            <person name="Karpowicz S.J."/>
            <person name="Witman G.B."/>
            <person name="Terry A."/>
            <person name="Salamov A."/>
            <person name="Fritz-Laylin L.K."/>
            <person name="Marechal-Drouard L."/>
            <person name="Marshall W.F."/>
            <person name="Qu L.H."/>
            <person name="Nelson D.R."/>
            <person name="Sanderfoot A.A."/>
            <person name="Spalding M.H."/>
            <person name="Kapitonov V.V."/>
            <person name="Ren Q."/>
            <person name="Ferris P."/>
            <person name="Lindquist E."/>
            <person name="Shapiro H."/>
            <person name="Lucas S.M."/>
            <person name="Grimwood J."/>
            <person name="Schmutz J."/>
            <person name="Cardol P."/>
            <person name="Cerutti H."/>
            <person name="Chanfreau G."/>
            <person name="Chen C.L."/>
            <person name="Cognat V."/>
            <person name="Croft M.T."/>
            <person name="Dent R."/>
            <person name="Dutcher S."/>
            <person name="Fernandez E."/>
            <person name="Fukuzawa H."/>
            <person name="Gonzalez-Ballester D."/>
            <person name="Gonzalez-Halphen D."/>
            <person name="Hallmann A."/>
            <person name="Hanikenne M."/>
            <person name="Hippler M."/>
            <person name="Inwood W."/>
            <person name="Jabbari K."/>
            <person name="Kalanon M."/>
            <person name="Kuras R."/>
            <person name="Lefebvre P.A."/>
            <person name="Lemaire S.D."/>
            <person name="Lobanov A.V."/>
            <person name="Lohr M."/>
            <person name="Manuell A."/>
            <person name="Meier I."/>
            <person name="Mets L."/>
            <person name="Mittag M."/>
            <person name="Mittelmeier T."/>
            <person name="Moroney J.V."/>
            <person name="Moseley J."/>
            <person name="Napoli C."/>
            <person name="Nedelcu A.M."/>
            <person name="Niyogi K."/>
            <person name="Novoselov S.V."/>
            <person name="Paulsen I.T."/>
            <person name="Pazour G."/>
            <person name="Purton S."/>
            <person name="Ral J.P."/>
            <person name="Riano-Pachon D.M."/>
            <person name="Riekhof W."/>
            <person name="Rymarquis L."/>
            <person name="Schroda M."/>
            <person name="Stern D."/>
            <person name="Umen J."/>
            <person name="Willows R."/>
            <person name="Wilson N."/>
            <person name="Zimmer S.L."/>
            <person name="Allmer J."/>
            <person name="Balk J."/>
            <person name="Bisova K."/>
            <person name="Chen C.J."/>
            <person name="Elias M."/>
            <person name="Gendler K."/>
            <person name="Hauser C."/>
            <person name="Lamb M.R."/>
            <person name="Ledford H."/>
            <person name="Long J.C."/>
            <person name="Minagawa J."/>
            <person name="Page M.D."/>
            <person name="Pan J."/>
            <person name="Pootakham W."/>
            <person name="Roje S."/>
            <person name="Rose A."/>
            <person name="Stahlberg E."/>
            <person name="Terauchi A.M."/>
            <person name="Yang P."/>
            <person name="Ball S."/>
            <person name="Bowler C."/>
            <person name="Dieckmann C.L."/>
            <person name="Gladyshev V.N."/>
            <person name="Green P."/>
            <person name="Jorgensen R."/>
            <person name="Mayfield S."/>
            <person name="Mueller-Roeber B."/>
            <person name="Rajamani S."/>
            <person name="Sayre R.T."/>
            <person name="Brokstein P."/>
            <person name="Dubchak I."/>
            <person name="Goodstein D."/>
            <person name="Hornick L."/>
            <person name="Huang Y.W."/>
            <person name="Jhaveri J."/>
            <person name="Luo Y."/>
            <person name="Martinez D."/>
            <person name="Ngau W.C."/>
            <person name="Otillar B."/>
            <person name="Poliakov A."/>
            <person name="Porter A."/>
            <person name="Szajkowski L."/>
            <person name="Werner G."/>
            <person name="Zhou K."/>
            <person name="Grigoriev I.V."/>
            <person name="Rokhsar D.S."/>
            <person name="Grossman A.R."/>
        </authorList>
    </citation>
    <scope>NUCLEOTIDE SEQUENCE [LARGE SCALE GENOMIC DNA]</scope>
    <source>
        <strain evidence="3">CC-503</strain>
    </source>
</reference>
<evidence type="ECO:0000256" key="1">
    <source>
        <dbReference type="SAM" id="MobiDB-lite"/>
    </source>
</evidence>